<dbReference type="PANTHER" id="PTHR30399:SF1">
    <property type="entry name" value="UTP PYROPHOSPHATASE"/>
    <property type="match status" value="1"/>
</dbReference>
<evidence type="ECO:0000259" key="1">
    <source>
        <dbReference type="Pfam" id="PF01863"/>
    </source>
</evidence>
<dbReference type="Gene3D" id="3.30.2010.10">
    <property type="entry name" value="Metalloproteases ('zincins'), catalytic domain"/>
    <property type="match status" value="1"/>
</dbReference>
<dbReference type="EMBL" id="JADEXG010000088">
    <property type="protein sequence ID" value="MBE9080169.1"/>
    <property type="molecule type" value="Genomic_DNA"/>
</dbReference>
<accession>A0A8J7AW52</accession>
<gene>
    <name evidence="2" type="ORF">IQ241_23250</name>
</gene>
<dbReference type="RefSeq" id="WP_193911850.1">
    <property type="nucleotide sequence ID" value="NZ_JADEXG010000088.1"/>
</dbReference>
<dbReference type="InterPro" id="IPR002725">
    <property type="entry name" value="YgjP-like_metallopeptidase"/>
</dbReference>
<feature type="domain" description="YgjP-like metallopeptidase" evidence="1">
    <location>
        <begin position="12"/>
        <end position="209"/>
    </location>
</feature>
<dbReference type="InterPro" id="IPR053136">
    <property type="entry name" value="UTP_pyrophosphatase-like"/>
</dbReference>
<proteinExistence type="predicted"/>
<dbReference type="Proteomes" id="UP000636505">
    <property type="component" value="Unassembled WGS sequence"/>
</dbReference>
<sequence length="211" mass="25058">MALRKPIKNLHLAVYPPNGTVRVAAPLPMTDDNVRLAVISRLRWIRQQQAAFETQPRQSPSEMVTGESHYVFGQRYRLEVIERSGRHEVILSPGHKLQLFVQPGTSLQNRRLALNNWYRQQLKRRIPELLTHWQPIVGQFLADWGIKRMKTKWGSCNIRQRRIWLNLELAKKPVECLEYVLVHELVHLHERHHSDRLKALMDKFMPQWQLY</sequence>
<protein>
    <submittedName>
        <fullName evidence="2">M48 family metallopeptidase</fullName>
    </submittedName>
</protein>
<reference evidence="2" key="1">
    <citation type="submission" date="2020-10" db="EMBL/GenBank/DDBJ databases">
        <authorList>
            <person name="Castelo-Branco R."/>
            <person name="Eusebio N."/>
            <person name="Adriana R."/>
            <person name="Vieira A."/>
            <person name="Brugerolle De Fraissinette N."/>
            <person name="Rezende De Castro R."/>
            <person name="Schneider M.P."/>
            <person name="Vasconcelos V."/>
            <person name="Leao P.N."/>
        </authorList>
    </citation>
    <scope>NUCLEOTIDE SEQUENCE</scope>
    <source>
        <strain evidence="2">LEGE 07310</strain>
    </source>
</reference>
<organism evidence="2 3">
    <name type="scientific">Vasconcelosia minhoensis LEGE 07310</name>
    <dbReference type="NCBI Taxonomy" id="915328"/>
    <lineage>
        <taxon>Bacteria</taxon>
        <taxon>Bacillati</taxon>
        <taxon>Cyanobacteriota</taxon>
        <taxon>Cyanophyceae</taxon>
        <taxon>Nodosilineales</taxon>
        <taxon>Cymatolegaceae</taxon>
        <taxon>Vasconcelosia</taxon>
        <taxon>Vasconcelosia minhoensis</taxon>
    </lineage>
</organism>
<name>A0A8J7AW52_9CYAN</name>
<keyword evidence="3" id="KW-1185">Reference proteome</keyword>
<evidence type="ECO:0000313" key="2">
    <source>
        <dbReference type="EMBL" id="MBE9080169.1"/>
    </source>
</evidence>
<comment type="caution">
    <text evidence="2">The sequence shown here is derived from an EMBL/GenBank/DDBJ whole genome shotgun (WGS) entry which is preliminary data.</text>
</comment>
<dbReference type="AlphaFoldDB" id="A0A8J7AW52"/>
<dbReference type="CDD" id="cd07344">
    <property type="entry name" value="M48_yhfN_like"/>
    <property type="match status" value="1"/>
</dbReference>
<dbReference type="PANTHER" id="PTHR30399">
    <property type="entry name" value="UNCHARACTERIZED PROTEIN YGJP"/>
    <property type="match status" value="1"/>
</dbReference>
<evidence type="ECO:0000313" key="3">
    <source>
        <dbReference type="Proteomes" id="UP000636505"/>
    </source>
</evidence>
<dbReference type="Pfam" id="PF01863">
    <property type="entry name" value="YgjP-like"/>
    <property type="match status" value="1"/>
</dbReference>